<protein>
    <recommendedName>
        <fullName evidence="2">DUF6532 domain-containing protein</fullName>
    </recommendedName>
</protein>
<proteinExistence type="predicted"/>
<name>A0AAD4E273_9AGAM</name>
<sequence>MSDNAVTSSVRSVQNAKAKALKNAVWKTAQRKCECPAAEEPAERAPAKKKNCTSSTGHRMVGITAGSRAPGISMSPKKYRGDKTSKQLVIGEGPTEGKVSNIPTFVSKAKQLDFLLMQPTWPRVTMAASKLSQTVKPFLFSSAQPNIRAPTRTPIWADDSPSEEDYHGGLTSDEHCNSSKGNLVDRDTQADHVHDHDHTTGGPKLVWTDTGKIKLMDQDLDTCHVVQRAILEAKVHLTFVNGYPELTEKGLFTWDALVTASSACGVPPIQNWLKTDDSYCMALATLVEARVPLFRSELKDDACAHITAYYCLGPDCVNAAKKLLVNHVYHFAQHFDDKNVAIPQVNKPYSADILPYLMKGRYFNGPKSVGVKFSDRFKEIASNKAQRPEVTIPMVALTTTSVYAALFWKSSGSPSKFNFTGNLFSEVYLFHAKFLEKLRRDAPGKFHRLMADIFEAIRKLFMNGNSDVGSHNDAMAILNLASMDNDSE</sequence>
<dbReference type="Proteomes" id="UP001195769">
    <property type="component" value="Unassembled WGS sequence"/>
</dbReference>
<feature type="compositionally biased region" description="Basic and acidic residues" evidence="1">
    <location>
        <begin position="164"/>
        <end position="184"/>
    </location>
</feature>
<dbReference type="EMBL" id="JABBWK010000040">
    <property type="protein sequence ID" value="KAG1898388.1"/>
    <property type="molecule type" value="Genomic_DNA"/>
</dbReference>
<dbReference type="InterPro" id="IPR045341">
    <property type="entry name" value="DUF6532"/>
</dbReference>
<comment type="caution">
    <text evidence="3">The sequence shown here is derived from an EMBL/GenBank/DDBJ whole genome shotgun (WGS) entry which is preliminary data.</text>
</comment>
<feature type="region of interest" description="Disordered" evidence="1">
    <location>
        <begin position="150"/>
        <end position="184"/>
    </location>
</feature>
<feature type="region of interest" description="Disordered" evidence="1">
    <location>
        <begin position="36"/>
        <end position="84"/>
    </location>
</feature>
<feature type="domain" description="DUF6532" evidence="2">
    <location>
        <begin position="228"/>
        <end position="438"/>
    </location>
</feature>
<evidence type="ECO:0000259" key="2">
    <source>
        <dbReference type="Pfam" id="PF20149"/>
    </source>
</evidence>
<dbReference type="RefSeq" id="XP_041223964.1">
    <property type="nucleotide sequence ID" value="XM_041377181.1"/>
</dbReference>
<evidence type="ECO:0000313" key="4">
    <source>
        <dbReference type="Proteomes" id="UP001195769"/>
    </source>
</evidence>
<evidence type="ECO:0000313" key="3">
    <source>
        <dbReference type="EMBL" id="KAG1898388.1"/>
    </source>
</evidence>
<accession>A0AAD4E273</accession>
<evidence type="ECO:0000256" key="1">
    <source>
        <dbReference type="SAM" id="MobiDB-lite"/>
    </source>
</evidence>
<dbReference type="Pfam" id="PF20149">
    <property type="entry name" value="DUF6532"/>
    <property type="match status" value="1"/>
</dbReference>
<organism evidence="3 4">
    <name type="scientific">Suillus fuscotomentosus</name>
    <dbReference type="NCBI Taxonomy" id="1912939"/>
    <lineage>
        <taxon>Eukaryota</taxon>
        <taxon>Fungi</taxon>
        <taxon>Dikarya</taxon>
        <taxon>Basidiomycota</taxon>
        <taxon>Agaricomycotina</taxon>
        <taxon>Agaricomycetes</taxon>
        <taxon>Agaricomycetidae</taxon>
        <taxon>Boletales</taxon>
        <taxon>Suillineae</taxon>
        <taxon>Suillaceae</taxon>
        <taxon>Suillus</taxon>
    </lineage>
</organism>
<dbReference type="GeneID" id="64671479"/>
<dbReference type="AlphaFoldDB" id="A0AAD4E273"/>
<gene>
    <name evidence="3" type="ORF">F5891DRAFT_982017</name>
</gene>
<reference evidence="3" key="1">
    <citation type="journal article" date="2020" name="New Phytol.">
        <title>Comparative genomics reveals dynamic genome evolution in host specialist ectomycorrhizal fungi.</title>
        <authorList>
            <person name="Lofgren L.A."/>
            <person name="Nguyen N.H."/>
            <person name="Vilgalys R."/>
            <person name="Ruytinx J."/>
            <person name="Liao H.L."/>
            <person name="Branco S."/>
            <person name="Kuo A."/>
            <person name="LaButti K."/>
            <person name="Lipzen A."/>
            <person name="Andreopoulos W."/>
            <person name="Pangilinan J."/>
            <person name="Riley R."/>
            <person name="Hundley H."/>
            <person name="Na H."/>
            <person name="Barry K."/>
            <person name="Grigoriev I.V."/>
            <person name="Stajich J.E."/>
            <person name="Kennedy P.G."/>
        </authorList>
    </citation>
    <scope>NUCLEOTIDE SEQUENCE</scope>
    <source>
        <strain evidence="3">FC203</strain>
    </source>
</reference>
<keyword evidence="4" id="KW-1185">Reference proteome</keyword>